<evidence type="ECO:0000256" key="2">
    <source>
        <dbReference type="SAM" id="SignalP"/>
    </source>
</evidence>
<proteinExistence type="predicted"/>
<keyword evidence="2" id="KW-0732">Signal</keyword>
<organism evidence="3 4">
    <name type="scientific">Methylobacterium isbiliense</name>
    <dbReference type="NCBI Taxonomy" id="315478"/>
    <lineage>
        <taxon>Bacteria</taxon>
        <taxon>Pseudomonadati</taxon>
        <taxon>Pseudomonadota</taxon>
        <taxon>Alphaproteobacteria</taxon>
        <taxon>Hyphomicrobiales</taxon>
        <taxon>Methylobacteriaceae</taxon>
        <taxon>Methylobacterium</taxon>
    </lineage>
</organism>
<evidence type="ECO:0000313" key="3">
    <source>
        <dbReference type="EMBL" id="GJE02891.1"/>
    </source>
</evidence>
<feature type="chain" id="PRO_5045990429" evidence="2">
    <location>
        <begin position="23"/>
        <end position="87"/>
    </location>
</feature>
<dbReference type="RefSeq" id="WP_238240164.1">
    <property type="nucleotide sequence ID" value="NZ_BPQQ01000064.1"/>
</dbReference>
<evidence type="ECO:0000256" key="1">
    <source>
        <dbReference type="SAM" id="MobiDB-lite"/>
    </source>
</evidence>
<accession>A0ABQ4SI33</accession>
<name>A0ABQ4SI33_9HYPH</name>
<sequence>MKKLLTGTILIATIAMAVPASAQVIDLGRGGPSIDLRSRGERERDFRRQEYRRQEMRRDRDIERRGYYREQRFRDEDRGYGRRDYRY</sequence>
<gene>
    <name evidence="3" type="ORF">GMJLKIPL_4840</name>
</gene>
<feature type="signal peptide" evidence="2">
    <location>
        <begin position="1"/>
        <end position="22"/>
    </location>
</feature>
<reference evidence="3" key="1">
    <citation type="journal article" date="2021" name="Front. Microbiol.">
        <title>Comprehensive Comparative Genomics and Phenotyping of Methylobacterium Species.</title>
        <authorList>
            <person name="Alessa O."/>
            <person name="Ogura Y."/>
            <person name="Fujitani Y."/>
            <person name="Takami H."/>
            <person name="Hayashi T."/>
            <person name="Sahin N."/>
            <person name="Tani A."/>
        </authorList>
    </citation>
    <scope>NUCLEOTIDE SEQUENCE</scope>
    <source>
        <strain evidence="3">DSM 17168</strain>
    </source>
</reference>
<dbReference type="Proteomes" id="UP001055153">
    <property type="component" value="Unassembled WGS sequence"/>
</dbReference>
<comment type="caution">
    <text evidence="3">The sequence shown here is derived from an EMBL/GenBank/DDBJ whole genome shotgun (WGS) entry which is preliminary data.</text>
</comment>
<feature type="compositionally biased region" description="Basic and acidic residues" evidence="1">
    <location>
        <begin position="36"/>
        <end position="57"/>
    </location>
</feature>
<keyword evidence="4" id="KW-1185">Reference proteome</keyword>
<reference evidence="3" key="2">
    <citation type="submission" date="2021-08" db="EMBL/GenBank/DDBJ databases">
        <authorList>
            <person name="Tani A."/>
            <person name="Ola A."/>
            <person name="Ogura Y."/>
            <person name="Katsura K."/>
            <person name="Hayashi T."/>
        </authorList>
    </citation>
    <scope>NUCLEOTIDE SEQUENCE</scope>
    <source>
        <strain evidence="3">DSM 17168</strain>
    </source>
</reference>
<feature type="region of interest" description="Disordered" evidence="1">
    <location>
        <begin position="29"/>
        <end position="57"/>
    </location>
</feature>
<dbReference type="EMBL" id="BPQQ01000064">
    <property type="protein sequence ID" value="GJE02891.1"/>
    <property type="molecule type" value="Genomic_DNA"/>
</dbReference>
<evidence type="ECO:0000313" key="4">
    <source>
        <dbReference type="Proteomes" id="UP001055153"/>
    </source>
</evidence>
<protein>
    <submittedName>
        <fullName evidence="3">Uncharacterized protein</fullName>
    </submittedName>
</protein>